<evidence type="ECO:0000313" key="3">
    <source>
        <dbReference type="Proteomes" id="UP000825799"/>
    </source>
</evidence>
<keyword evidence="3" id="KW-1185">Reference proteome</keyword>
<dbReference type="Gene3D" id="3.30.70.1790">
    <property type="entry name" value="RepB DNA-primase, N-terminal domain"/>
    <property type="match status" value="1"/>
</dbReference>
<evidence type="ECO:0000259" key="1">
    <source>
        <dbReference type="Pfam" id="PF16793"/>
    </source>
</evidence>
<dbReference type="EMBL" id="CP080590">
    <property type="protein sequence ID" value="QYO76543.1"/>
    <property type="molecule type" value="Genomic_DNA"/>
</dbReference>
<organism evidence="2 3">
    <name type="scientific">Devosia salina</name>
    <dbReference type="NCBI Taxonomy" id="2860336"/>
    <lineage>
        <taxon>Bacteria</taxon>
        <taxon>Pseudomonadati</taxon>
        <taxon>Pseudomonadota</taxon>
        <taxon>Alphaproteobacteria</taxon>
        <taxon>Hyphomicrobiales</taxon>
        <taxon>Devosiaceae</taxon>
        <taxon>Devosia</taxon>
    </lineage>
</organism>
<dbReference type="Proteomes" id="UP000825799">
    <property type="component" value="Chromosome"/>
</dbReference>
<accession>A0ABX8WCQ0</accession>
<evidence type="ECO:0000313" key="2">
    <source>
        <dbReference type="EMBL" id="QYO76543.1"/>
    </source>
</evidence>
<protein>
    <submittedName>
        <fullName evidence="2">RepB family DNA primase</fullName>
    </submittedName>
</protein>
<dbReference type="RefSeq" id="WP_220305031.1">
    <property type="nucleotide sequence ID" value="NZ_CP080590.1"/>
</dbReference>
<gene>
    <name evidence="2" type="ORF">K1X15_18445</name>
</gene>
<reference evidence="2 3" key="1">
    <citation type="submission" date="2021-08" db="EMBL/GenBank/DDBJ databases">
        <title>Devosia salina sp. nov., isolated from the South China Sea sediment.</title>
        <authorList>
            <person name="Zhou Z."/>
        </authorList>
    </citation>
    <scope>NUCLEOTIDE SEQUENCE [LARGE SCALE GENOMIC DNA]</scope>
    <source>
        <strain evidence="2 3">SCS-3</strain>
    </source>
</reference>
<sequence length="312" mass="33895">MVHPATQRVVKATIVALNASLDIGMVFPPKPGADRSVGIWTNRDLHADEILAMVPRLASANTRGGNIFMRVGPFSRDAHPGMVMLDDLTIDAVEQLSRDGFEPCLVIETSPANFQAWVKLIANGAVDYGLLTQVVRRLANDYGGDERAVSPRQPGRLPGFTNRKAKHRLEDGKFPFVKLTEARPGCVASKGVELIHQVSRFDTAGAAAGAAPKPPRSAAVRSTEPTLEVTNKLQAIHLAQKNRILREVADGRRSPNAASASEVDFAVAKMALAAGIDKDDIAHWLRCTRAQKDETYPERTIHAASSWPFNLK</sequence>
<name>A0ABX8WCQ0_9HYPH</name>
<dbReference type="InterPro" id="IPR039459">
    <property type="entry name" value="RepB-like_DNA_primase_dom"/>
</dbReference>
<feature type="domain" description="RepB-like DNA primase" evidence="1">
    <location>
        <begin position="46"/>
        <end position="199"/>
    </location>
</feature>
<dbReference type="Pfam" id="PF16793">
    <property type="entry name" value="RepB_primase"/>
    <property type="match status" value="1"/>
</dbReference>
<proteinExistence type="predicted"/>